<reference evidence="2 3" key="1">
    <citation type="submission" date="2024-12" db="EMBL/GenBank/DDBJ databases">
        <title>The unique morphological basis and parallel evolutionary history of personate flowers in Penstemon.</title>
        <authorList>
            <person name="Depatie T.H."/>
            <person name="Wessinger C.A."/>
        </authorList>
    </citation>
    <scope>NUCLEOTIDE SEQUENCE [LARGE SCALE GENOMIC DNA]</scope>
    <source>
        <strain evidence="2">WTNN_2</strain>
        <tissue evidence="2">Leaf</tissue>
    </source>
</reference>
<dbReference type="PANTHER" id="PTHR10562">
    <property type="entry name" value="SMALL UBIQUITIN-RELATED MODIFIER"/>
    <property type="match status" value="1"/>
</dbReference>
<protein>
    <recommendedName>
        <fullName evidence="1">Rad60/SUMO-like domain-containing protein</fullName>
    </recommendedName>
</protein>
<proteinExistence type="predicted"/>
<dbReference type="EMBL" id="JBJXBP010000005">
    <property type="protein sequence ID" value="KAL3828391.1"/>
    <property type="molecule type" value="Genomic_DNA"/>
</dbReference>
<dbReference type="CDD" id="cd01763">
    <property type="entry name" value="Ubl_SUMO_like"/>
    <property type="match status" value="1"/>
</dbReference>
<evidence type="ECO:0000259" key="1">
    <source>
        <dbReference type="Pfam" id="PF11976"/>
    </source>
</evidence>
<dbReference type="InterPro" id="IPR029071">
    <property type="entry name" value="Ubiquitin-like_domsf"/>
</dbReference>
<dbReference type="InterPro" id="IPR022617">
    <property type="entry name" value="Rad60/SUMO-like_dom"/>
</dbReference>
<dbReference type="Pfam" id="PF11976">
    <property type="entry name" value="Rad60-SLD"/>
    <property type="match status" value="1"/>
</dbReference>
<keyword evidence="3" id="KW-1185">Reference proteome</keyword>
<evidence type="ECO:0000313" key="3">
    <source>
        <dbReference type="Proteomes" id="UP001634393"/>
    </source>
</evidence>
<dbReference type="Gene3D" id="3.10.20.90">
    <property type="entry name" value="Phosphatidylinositol 3-kinase Catalytic Subunit, Chain A, domain 1"/>
    <property type="match status" value="1"/>
</dbReference>
<organism evidence="2 3">
    <name type="scientific">Penstemon smallii</name>
    <dbReference type="NCBI Taxonomy" id="265156"/>
    <lineage>
        <taxon>Eukaryota</taxon>
        <taxon>Viridiplantae</taxon>
        <taxon>Streptophyta</taxon>
        <taxon>Embryophyta</taxon>
        <taxon>Tracheophyta</taxon>
        <taxon>Spermatophyta</taxon>
        <taxon>Magnoliopsida</taxon>
        <taxon>eudicotyledons</taxon>
        <taxon>Gunneridae</taxon>
        <taxon>Pentapetalae</taxon>
        <taxon>asterids</taxon>
        <taxon>lamiids</taxon>
        <taxon>Lamiales</taxon>
        <taxon>Plantaginaceae</taxon>
        <taxon>Cheloneae</taxon>
        <taxon>Penstemon</taxon>
    </lineage>
</organism>
<evidence type="ECO:0000313" key="2">
    <source>
        <dbReference type="EMBL" id="KAL3828391.1"/>
    </source>
</evidence>
<comment type="caution">
    <text evidence="2">The sequence shown here is derived from an EMBL/GenBank/DDBJ whole genome shotgun (WGS) entry which is preliminary data.</text>
</comment>
<dbReference type="AlphaFoldDB" id="A0ABD3SVG6"/>
<accession>A0ABD3SVG6</accession>
<sequence>METESVVVEEAADKQVVPDDHHSVILTIKCNRKGEELPLTVKRRAKLKRPLMAFCHLFDLEYRSTRFVFDHRVISHDKSPNQLGMENYDQIDALIDGNGA</sequence>
<dbReference type="Proteomes" id="UP001634393">
    <property type="component" value="Unassembled WGS sequence"/>
</dbReference>
<feature type="domain" description="Rad60/SUMO-like" evidence="1">
    <location>
        <begin position="26"/>
        <end position="95"/>
    </location>
</feature>
<dbReference type="SUPFAM" id="SSF54236">
    <property type="entry name" value="Ubiquitin-like"/>
    <property type="match status" value="1"/>
</dbReference>
<name>A0ABD3SVG6_9LAMI</name>
<gene>
    <name evidence="2" type="ORF">ACJIZ3_017193</name>
</gene>